<dbReference type="Proteomes" id="UP000323225">
    <property type="component" value="Unassembled WGS sequence"/>
</dbReference>
<protein>
    <recommendedName>
        <fullName evidence="3">MafI family immunity protein</fullName>
    </recommendedName>
</protein>
<sequence>MNKNIELINKSITYIDQVIESLNDTSDELTKEAIEGYGFSEIKDAVKSEDLSESTIHSYLLSLIHIFDVLDEELCMEPDFYDLKDEVESISLS</sequence>
<dbReference type="AlphaFoldDB" id="A0A5B1BZD1"/>
<proteinExistence type="predicted"/>
<dbReference type="EMBL" id="VUAA01000027">
    <property type="protein sequence ID" value="KAA1253135.1"/>
    <property type="molecule type" value="Genomic_DNA"/>
</dbReference>
<evidence type="ECO:0000313" key="1">
    <source>
        <dbReference type="EMBL" id="KAA1253135.1"/>
    </source>
</evidence>
<evidence type="ECO:0000313" key="2">
    <source>
        <dbReference type="Proteomes" id="UP000323225"/>
    </source>
</evidence>
<comment type="caution">
    <text evidence="1">The sequence shown here is derived from an EMBL/GenBank/DDBJ whole genome shotgun (WGS) entry which is preliminary data.</text>
</comment>
<gene>
    <name evidence="1" type="ORF">F0M16_19045</name>
</gene>
<organism evidence="1 2">
    <name type="scientific">Vibrio cholerae</name>
    <dbReference type="NCBI Taxonomy" id="666"/>
    <lineage>
        <taxon>Bacteria</taxon>
        <taxon>Pseudomonadati</taxon>
        <taxon>Pseudomonadota</taxon>
        <taxon>Gammaproteobacteria</taxon>
        <taxon>Vibrionales</taxon>
        <taxon>Vibrionaceae</taxon>
        <taxon>Vibrio</taxon>
    </lineage>
</organism>
<evidence type="ECO:0008006" key="3">
    <source>
        <dbReference type="Google" id="ProtNLM"/>
    </source>
</evidence>
<reference evidence="1 2" key="1">
    <citation type="submission" date="2019-09" db="EMBL/GenBank/DDBJ databases">
        <authorList>
            <person name="Kritzky A."/>
            <person name="Schelkanova E.Y."/>
            <person name="Alkhova Z.V."/>
            <person name="Smirnova N.I."/>
        </authorList>
    </citation>
    <scope>NUCLEOTIDE SEQUENCE [LARGE SCALE GENOMIC DNA]</scope>
    <source>
        <strain evidence="1 2">M1526</strain>
    </source>
</reference>
<name>A0A5B1BZD1_VIBCL</name>
<accession>A0A5B1BZD1</accession>